<reference evidence="13 14" key="2">
    <citation type="submission" date="2016-05" db="EMBL/GenBank/DDBJ databases">
        <title>Lineage-specific infection strategies underlie the spectrum of fungal disease in amphibians.</title>
        <authorList>
            <person name="Cuomo C.A."/>
            <person name="Farrer R.A."/>
            <person name="James T."/>
            <person name="Longcore J."/>
            <person name="Birren B."/>
        </authorList>
    </citation>
    <scope>NUCLEOTIDE SEQUENCE [LARGE SCALE GENOMIC DNA]</scope>
    <source>
        <strain evidence="13 14">JEL423</strain>
    </source>
</reference>
<comment type="subcellular location">
    <subcellularLocation>
        <location evidence="1">Endoplasmic reticulum membrane</location>
        <topology evidence="1">Single-pass membrane protein</topology>
    </subcellularLocation>
</comment>
<dbReference type="InterPro" id="IPR037654">
    <property type="entry name" value="Big1"/>
</dbReference>
<dbReference type="GO" id="GO:0006078">
    <property type="term" value="P:(1-&gt;6)-beta-D-glucan biosynthetic process"/>
    <property type="evidence" value="ECO:0007669"/>
    <property type="project" value="TreeGrafter"/>
</dbReference>
<evidence type="ECO:0000256" key="3">
    <source>
        <dbReference type="ARBA" id="ARBA00022089"/>
    </source>
</evidence>
<dbReference type="GO" id="GO:0009272">
    <property type="term" value="P:fungal-type cell wall biogenesis"/>
    <property type="evidence" value="ECO:0007669"/>
    <property type="project" value="TreeGrafter"/>
</dbReference>
<dbReference type="STRING" id="403673.A0A177WW78"/>
<gene>
    <name evidence="13" type="ORF">BDEG_27255</name>
</gene>
<evidence type="ECO:0000256" key="11">
    <source>
        <dbReference type="SAM" id="SignalP"/>
    </source>
</evidence>
<organism evidence="13 14">
    <name type="scientific">Batrachochytrium dendrobatidis (strain JEL423)</name>
    <dbReference type="NCBI Taxonomy" id="403673"/>
    <lineage>
        <taxon>Eukaryota</taxon>
        <taxon>Fungi</taxon>
        <taxon>Fungi incertae sedis</taxon>
        <taxon>Chytridiomycota</taxon>
        <taxon>Chytridiomycota incertae sedis</taxon>
        <taxon>Chytridiomycetes</taxon>
        <taxon>Rhizophydiales</taxon>
        <taxon>Rhizophydiales incertae sedis</taxon>
        <taxon>Batrachochytrium</taxon>
    </lineage>
</organism>
<dbReference type="GO" id="GO:0071555">
    <property type="term" value="P:cell wall organization"/>
    <property type="evidence" value="ECO:0007669"/>
    <property type="project" value="UniProtKB-KW"/>
</dbReference>
<evidence type="ECO:0000256" key="6">
    <source>
        <dbReference type="ARBA" id="ARBA00022824"/>
    </source>
</evidence>
<keyword evidence="5 11" id="KW-0732">Signal</keyword>
<accession>A0A177WW78</accession>
<evidence type="ECO:0000256" key="7">
    <source>
        <dbReference type="ARBA" id="ARBA00022989"/>
    </source>
</evidence>
<dbReference type="Proteomes" id="UP000077115">
    <property type="component" value="Unassembled WGS sequence"/>
</dbReference>
<feature type="transmembrane region" description="Helical" evidence="10">
    <location>
        <begin position="247"/>
        <end position="269"/>
    </location>
</feature>
<keyword evidence="8 10" id="KW-0472">Membrane</keyword>
<reference evidence="13 14" key="1">
    <citation type="submission" date="2006-10" db="EMBL/GenBank/DDBJ databases">
        <title>The Genome Sequence of Batrachochytrium dendrobatidis JEL423.</title>
        <authorList>
            <consortium name="The Broad Institute Genome Sequencing Platform"/>
            <person name="Birren B."/>
            <person name="Lander E."/>
            <person name="Galagan J."/>
            <person name="Cuomo C."/>
            <person name="Devon K."/>
            <person name="Jaffe D."/>
            <person name="Butler J."/>
            <person name="Alvarez P."/>
            <person name="Gnerre S."/>
            <person name="Grabherr M."/>
            <person name="Kleber M."/>
            <person name="Mauceli E."/>
            <person name="Brockman W."/>
            <person name="Young S."/>
            <person name="LaButti K."/>
            <person name="Sykes S."/>
            <person name="DeCaprio D."/>
            <person name="Crawford M."/>
            <person name="Koehrsen M."/>
            <person name="Engels R."/>
            <person name="Montgomery P."/>
            <person name="Pearson M."/>
            <person name="Howarth C."/>
            <person name="Larson L."/>
            <person name="White J."/>
            <person name="O'Leary S."/>
            <person name="Kodira C."/>
            <person name="Zeng Q."/>
            <person name="Yandava C."/>
            <person name="Alvarado L."/>
            <person name="Longcore J."/>
            <person name="James T."/>
        </authorList>
    </citation>
    <scope>NUCLEOTIDE SEQUENCE [LARGE SCALE GENOMIC DNA]</scope>
    <source>
        <strain evidence="13 14">JEL423</strain>
    </source>
</reference>
<evidence type="ECO:0000256" key="5">
    <source>
        <dbReference type="ARBA" id="ARBA00022729"/>
    </source>
</evidence>
<keyword evidence="9" id="KW-0961">Cell wall biogenesis/degradation</keyword>
<dbReference type="PANTHER" id="PTHR28285">
    <property type="entry name" value="PROTEIN BIG1"/>
    <property type="match status" value="1"/>
</dbReference>
<dbReference type="GO" id="GO:0005789">
    <property type="term" value="C:endoplasmic reticulum membrane"/>
    <property type="evidence" value="ECO:0007669"/>
    <property type="project" value="UniProtKB-SubCell"/>
</dbReference>
<feature type="domain" description="V-type proton ATPase subunit S1/VOA1 transmembrane" evidence="12">
    <location>
        <begin position="243"/>
        <end position="279"/>
    </location>
</feature>
<sequence length="285" mass="31497">MHSPVALLVCTALVMASVSANDFVLDSSNSVLDSVMSAPLLMWSSDNMMQLPASTFVSSPQHFTKSILENFDCSHSASVVVHWPGLKGSDMVNFAKAMPFLGSEYDGAGQTTHIPHFVVPENAPFKAIQDAIKLKCADTVQMIPVGKAAISKPEGKKQAIFLMEMDNLKDSTPLDKYDAIQRDDEYLKTALSSIKKIFPDYLVFLTSSDIPQPESSLYKRNQPIASNSSIPYSQRPIFQRYVFFNPALFMGIFVSLILLAIVLCGVRILTSLSTPTRFETREKDK</sequence>
<dbReference type="InterPro" id="IPR046756">
    <property type="entry name" value="VAS1/VOA1_TM"/>
</dbReference>
<dbReference type="Pfam" id="PF20520">
    <property type="entry name" value="Ac45-VOA1_TM"/>
    <property type="match status" value="1"/>
</dbReference>
<evidence type="ECO:0000256" key="2">
    <source>
        <dbReference type="ARBA" id="ARBA00008203"/>
    </source>
</evidence>
<protein>
    <recommendedName>
        <fullName evidence="3">Protein BIG1</fullName>
    </recommendedName>
</protein>
<dbReference type="VEuPathDB" id="FungiDB:BDEG_27255"/>
<feature type="chain" id="PRO_5008077952" description="Protein BIG1" evidence="11">
    <location>
        <begin position="21"/>
        <end position="285"/>
    </location>
</feature>
<evidence type="ECO:0000256" key="4">
    <source>
        <dbReference type="ARBA" id="ARBA00022692"/>
    </source>
</evidence>
<dbReference type="OrthoDB" id="10029326at2759"/>
<keyword evidence="4 10" id="KW-0812">Transmembrane</keyword>
<evidence type="ECO:0000256" key="8">
    <source>
        <dbReference type="ARBA" id="ARBA00023136"/>
    </source>
</evidence>
<evidence type="ECO:0000256" key="10">
    <source>
        <dbReference type="SAM" id="Phobius"/>
    </source>
</evidence>
<keyword evidence="6" id="KW-0256">Endoplasmic reticulum</keyword>
<evidence type="ECO:0000256" key="9">
    <source>
        <dbReference type="ARBA" id="ARBA00023316"/>
    </source>
</evidence>
<dbReference type="PANTHER" id="PTHR28285:SF1">
    <property type="entry name" value="PROTEIN BIG1"/>
    <property type="match status" value="1"/>
</dbReference>
<feature type="signal peptide" evidence="11">
    <location>
        <begin position="1"/>
        <end position="20"/>
    </location>
</feature>
<evidence type="ECO:0000313" key="14">
    <source>
        <dbReference type="Proteomes" id="UP000077115"/>
    </source>
</evidence>
<evidence type="ECO:0000256" key="1">
    <source>
        <dbReference type="ARBA" id="ARBA00004389"/>
    </source>
</evidence>
<dbReference type="EMBL" id="DS022311">
    <property type="protein sequence ID" value="OAJ43944.1"/>
    <property type="molecule type" value="Genomic_DNA"/>
</dbReference>
<dbReference type="AlphaFoldDB" id="A0A177WW78"/>
<comment type="similarity">
    <text evidence="2">Belongs to the BIG1 family.</text>
</comment>
<keyword evidence="7 10" id="KW-1133">Transmembrane helix</keyword>
<proteinExistence type="inferred from homology"/>
<evidence type="ECO:0000313" key="13">
    <source>
        <dbReference type="EMBL" id="OAJ43944.1"/>
    </source>
</evidence>
<evidence type="ECO:0000259" key="12">
    <source>
        <dbReference type="Pfam" id="PF20520"/>
    </source>
</evidence>
<name>A0A177WW78_BATDL</name>